<dbReference type="PROSITE" id="PS50850">
    <property type="entry name" value="MFS"/>
    <property type="match status" value="1"/>
</dbReference>
<dbReference type="PANTHER" id="PTHR43385">
    <property type="entry name" value="RIBOFLAVIN TRANSPORTER RIBJ"/>
    <property type="match status" value="1"/>
</dbReference>
<keyword evidence="3 6" id="KW-0812">Transmembrane</keyword>
<feature type="domain" description="Major facilitator superfamily (MFS) profile" evidence="7">
    <location>
        <begin position="1"/>
        <end position="410"/>
    </location>
</feature>
<gene>
    <name evidence="8" type="ORF">Amac_029330</name>
</gene>
<keyword evidence="4 6" id="KW-1133">Transmembrane helix</keyword>
<feature type="transmembrane region" description="Helical" evidence="6">
    <location>
        <begin position="355"/>
        <end position="378"/>
    </location>
</feature>
<keyword evidence="9" id="KW-1185">Reference proteome</keyword>
<organism evidence="8 9">
    <name type="scientific">Acrocarpospora macrocephala</name>
    <dbReference type="NCBI Taxonomy" id="150177"/>
    <lineage>
        <taxon>Bacteria</taxon>
        <taxon>Bacillati</taxon>
        <taxon>Actinomycetota</taxon>
        <taxon>Actinomycetes</taxon>
        <taxon>Streptosporangiales</taxon>
        <taxon>Streptosporangiaceae</taxon>
        <taxon>Acrocarpospora</taxon>
    </lineage>
</organism>
<dbReference type="Proteomes" id="UP000331127">
    <property type="component" value="Unassembled WGS sequence"/>
</dbReference>
<dbReference type="Pfam" id="PF07690">
    <property type="entry name" value="MFS_1"/>
    <property type="match status" value="1"/>
</dbReference>
<feature type="transmembrane region" description="Helical" evidence="6">
    <location>
        <begin position="83"/>
        <end position="101"/>
    </location>
</feature>
<feature type="transmembrane region" description="Helical" evidence="6">
    <location>
        <begin position="272"/>
        <end position="291"/>
    </location>
</feature>
<sequence length="453" mass="47594">MSSVTRPIAKRRSPWWVVVGGGTAGAVGPQMYLATISLFVLPIAEETGFSRTTVTGAFSVAGVGMAIGLVIVAQLVDRFAARYILVPGFVLFAVSMALIGLVPPIEWVYLVPCFFVGFFGAGTAVPAARAVVSWFDNNRALAVGIVTGIIGLGAALAPLLAGALIESVGWRLAYGSMALVSAVVSVTMVVLFVRARAERHVRGRLVQETTVEGRDVSLELPGLTFREAVRTRQFWGIALGLGLVGVVVYGLQVHLVPMMTDRGLSNDEAGSLLVVFGLASLVGRVVGGFIIDRVHGSVVGPIVMLAPIAGMFFLHPPFSSAAVAVAFIGIAFGIEGDLLALLITRYLGTRNFGRILGQVQAVFLLGSAFGPLLLGLGYDELGSYDPVIPVLMGILVIGAILIATLGRYIYPAVSGFDQLAARDELAASEVLSDIAESRDPHVSSGRPRAQVHD</sequence>
<evidence type="ECO:0000256" key="1">
    <source>
        <dbReference type="ARBA" id="ARBA00004651"/>
    </source>
</evidence>
<dbReference type="InterPro" id="IPR052983">
    <property type="entry name" value="MFS_Riboflavin_Transporter"/>
</dbReference>
<feature type="transmembrane region" description="Helical" evidence="6">
    <location>
        <begin position="56"/>
        <end position="76"/>
    </location>
</feature>
<dbReference type="Gene3D" id="1.20.1250.20">
    <property type="entry name" value="MFS general substrate transporter like domains"/>
    <property type="match status" value="1"/>
</dbReference>
<dbReference type="SUPFAM" id="SSF103473">
    <property type="entry name" value="MFS general substrate transporter"/>
    <property type="match status" value="1"/>
</dbReference>
<feature type="transmembrane region" description="Helical" evidence="6">
    <location>
        <begin position="321"/>
        <end position="343"/>
    </location>
</feature>
<protein>
    <submittedName>
        <fullName evidence="8">MFS transporter</fullName>
    </submittedName>
</protein>
<evidence type="ECO:0000259" key="7">
    <source>
        <dbReference type="PROSITE" id="PS50850"/>
    </source>
</evidence>
<dbReference type="GO" id="GO:0005886">
    <property type="term" value="C:plasma membrane"/>
    <property type="evidence" value="ECO:0007669"/>
    <property type="project" value="UniProtKB-SubCell"/>
</dbReference>
<comment type="subcellular location">
    <subcellularLocation>
        <location evidence="1">Cell membrane</location>
        <topology evidence="1">Multi-pass membrane protein</topology>
    </subcellularLocation>
</comment>
<feature type="transmembrane region" description="Helical" evidence="6">
    <location>
        <begin position="107"/>
        <end position="128"/>
    </location>
</feature>
<name>A0A5M3WJI0_9ACTN</name>
<dbReference type="InterPro" id="IPR036259">
    <property type="entry name" value="MFS_trans_sf"/>
</dbReference>
<evidence type="ECO:0000313" key="8">
    <source>
        <dbReference type="EMBL" id="GES09337.1"/>
    </source>
</evidence>
<proteinExistence type="predicted"/>
<dbReference type="AlphaFoldDB" id="A0A5M3WJI0"/>
<dbReference type="RefSeq" id="WP_246268348.1">
    <property type="nucleotide sequence ID" value="NZ_BAAAHL010000069.1"/>
</dbReference>
<evidence type="ECO:0000256" key="2">
    <source>
        <dbReference type="ARBA" id="ARBA00022448"/>
    </source>
</evidence>
<dbReference type="InterPro" id="IPR011701">
    <property type="entry name" value="MFS"/>
</dbReference>
<accession>A0A5M3WJI0</accession>
<reference evidence="8 9" key="1">
    <citation type="submission" date="2019-10" db="EMBL/GenBank/DDBJ databases">
        <title>Whole genome shotgun sequence of Acrocarpospora macrocephala NBRC 16266.</title>
        <authorList>
            <person name="Ichikawa N."/>
            <person name="Kimura A."/>
            <person name="Kitahashi Y."/>
            <person name="Komaki H."/>
            <person name="Oguchi A."/>
        </authorList>
    </citation>
    <scope>NUCLEOTIDE SEQUENCE [LARGE SCALE GENOMIC DNA]</scope>
    <source>
        <strain evidence="8 9">NBRC 16266</strain>
    </source>
</reference>
<keyword evidence="5 6" id="KW-0472">Membrane</keyword>
<feature type="transmembrane region" description="Helical" evidence="6">
    <location>
        <begin position="298"/>
        <end position="315"/>
    </location>
</feature>
<evidence type="ECO:0000256" key="4">
    <source>
        <dbReference type="ARBA" id="ARBA00022989"/>
    </source>
</evidence>
<feature type="transmembrane region" description="Helical" evidence="6">
    <location>
        <begin position="390"/>
        <end position="410"/>
    </location>
</feature>
<evidence type="ECO:0000256" key="3">
    <source>
        <dbReference type="ARBA" id="ARBA00022692"/>
    </source>
</evidence>
<dbReference type="GO" id="GO:0022857">
    <property type="term" value="F:transmembrane transporter activity"/>
    <property type="evidence" value="ECO:0007669"/>
    <property type="project" value="InterPro"/>
</dbReference>
<dbReference type="EMBL" id="BLAE01000015">
    <property type="protein sequence ID" value="GES09337.1"/>
    <property type="molecule type" value="Genomic_DNA"/>
</dbReference>
<feature type="transmembrane region" description="Helical" evidence="6">
    <location>
        <begin position="140"/>
        <end position="165"/>
    </location>
</feature>
<comment type="caution">
    <text evidence="8">The sequence shown here is derived from an EMBL/GenBank/DDBJ whole genome shotgun (WGS) entry which is preliminary data.</text>
</comment>
<evidence type="ECO:0000313" key="9">
    <source>
        <dbReference type="Proteomes" id="UP000331127"/>
    </source>
</evidence>
<feature type="transmembrane region" description="Helical" evidence="6">
    <location>
        <begin position="171"/>
        <end position="193"/>
    </location>
</feature>
<evidence type="ECO:0000256" key="6">
    <source>
        <dbReference type="SAM" id="Phobius"/>
    </source>
</evidence>
<feature type="transmembrane region" description="Helical" evidence="6">
    <location>
        <begin position="15"/>
        <end position="44"/>
    </location>
</feature>
<dbReference type="PANTHER" id="PTHR43385:SF1">
    <property type="entry name" value="RIBOFLAVIN TRANSPORTER RIBJ"/>
    <property type="match status" value="1"/>
</dbReference>
<dbReference type="InterPro" id="IPR020846">
    <property type="entry name" value="MFS_dom"/>
</dbReference>
<keyword evidence="2" id="KW-0813">Transport</keyword>
<feature type="transmembrane region" description="Helical" evidence="6">
    <location>
        <begin position="234"/>
        <end position="252"/>
    </location>
</feature>
<evidence type="ECO:0000256" key="5">
    <source>
        <dbReference type="ARBA" id="ARBA00023136"/>
    </source>
</evidence>